<accession>A0A9P4Q7H3</accession>
<dbReference type="Proteomes" id="UP000799441">
    <property type="component" value="Unassembled WGS sequence"/>
</dbReference>
<proteinExistence type="predicted"/>
<gene>
    <name evidence="1" type="ORF">K431DRAFT_286340</name>
</gene>
<evidence type="ECO:0000313" key="2">
    <source>
        <dbReference type="Proteomes" id="UP000799441"/>
    </source>
</evidence>
<evidence type="ECO:0000313" key="1">
    <source>
        <dbReference type="EMBL" id="KAF2719856.1"/>
    </source>
</evidence>
<dbReference type="EMBL" id="MU003806">
    <property type="protein sequence ID" value="KAF2719856.1"/>
    <property type="molecule type" value="Genomic_DNA"/>
</dbReference>
<keyword evidence="2" id="KW-1185">Reference proteome</keyword>
<reference evidence="1" key="1">
    <citation type="journal article" date="2020" name="Stud. Mycol.">
        <title>101 Dothideomycetes genomes: a test case for predicting lifestyles and emergence of pathogens.</title>
        <authorList>
            <person name="Haridas S."/>
            <person name="Albert R."/>
            <person name="Binder M."/>
            <person name="Bloem J."/>
            <person name="Labutti K."/>
            <person name="Salamov A."/>
            <person name="Andreopoulos B."/>
            <person name="Baker S."/>
            <person name="Barry K."/>
            <person name="Bills G."/>
            <person name="Bluhm B."/>
            <person name="Cannon C."/>
            <person name="Castanera R."/>
            <person name="Culley D."/>
            <person name="Daum C."/>
            <person name="Ezra D."/>
            <person name="Gonzalez J."/>
            <person name="Henrissat B."/>
            <person name="Kuo A."/>
            <person name="Liang C."/>
            <person name="Lipzen A."/>
            <person name="Lutzoni F."/>
            <person name="Magnuson J."/>
            <person name="Mondo S."/>
            <person name="Nolan M."/>
            <person name="Ohm R."/>
            <person name="Pangilinan J."/>
            <person name="Park H.-J."/>
            <person name="Ramirez L."/>
            <person name="Alfaro M."/>
            <person name="Sun H."/>
            <person name="Tritt A."/>
            <person name="Yoshinaga Y."/>
            <person name="Zwiers L.-H."/>
            <person name="Turgeon B."/>
            <person name="Goodwin S."/>
            <person name="Spatafora J."/>
            <person name="Crous P."/>
            <person name="Grigoriev I."/>
        </authorList>
    </citation>
    <scope>NUCLEOTIDE SEQUENCE</scope>
    <source>
        <strain evidence="1">CBS 116435</strain>
    </source>
</reference>
<dbReference type="AlphaFoldDB" id="A0A9P4Q7H3"/>
<organism evidence="1 2">
    <name type="scientific">Polychaeton citri CBS 116435</name>
    <dbReference type="NCBI Taxonomy" id="1314669"/>
    <lineage>
        <taxon>Eukaryota</taxon>
        <taxon>Fungi</taxon>
        <taxon>Dikarya</taxon>
        <taxon>Ascomycota</taxon>
        <taxon>Pezizomycotina</taxon>
        <taxon>Dothideomycetes</taxon>
        <taxon>Dothideomycetidae</taxon>
        <taxon>Capnodiales</taxon>
        <taxon>Capnodiaceae</taxon>
        <taxon>Polychaeton</taxon>
    </lineage>
</organism>
<sequence>MTQHHNGCAVTLLRDMTSGTVVASSNALWTLRPPQKIMCGIDNSISRLRYGIQALSYVCMYVAPPMYDLYRDQIGVDVDTQEDDEDSTINRDEPSQIFVTERSSTCEVKAASCVPG</sequence>
<name>A0A9P4Q7H3_9PEZI</name>
<comment type="caution">
    <text evidence="1">The sequence shown here is derived from an EMBL/GenBank/DDBJ whole genome shotgun (WGS) entry which is preliminary data.</text>
</comment>
<protein>
    <submittedName>
        <fullName evidence="1">Uncharacterized protein</fullName>
    </submittedName>
</protein>